<reference evidence="2 3" key="1">
    <citation type="submission" date="2018-06" db="EMBL/GenBank/DDBJ databases">
        <authorList>
            <consortium name="Pathogen Informatics"/>
            <person name="Doyle S."/>
        </authorList>
    </citation>
    <scope>NUCLEOTIDE SEQUENCE [LARGE SCALE GENOMIC DNA]</scope>
    <source>
        <strain evidence="2 3">NCTC11661</strain>
    </source>
</reference>
<keyword evidence="1" id="KW-0812">Transmembrane</keyword>
<organism evidence="2 3">
    <name type="scientific">Bergeyella zoohelcum</name>
    <dbReference type="NCBI Taxonomy" id="1015"/>
    <lineage>
        <taxon>Bacteria</taxon>
        <taxon>Pseudomonadati</taxon>
        <taxon>Bacteroidota</taxon>
        <taxon>Flavobacteriia</taxon>
        <taxon>Flavobacteriales</taxon>
        <taxon>Weeksellaceae</taxon>
        <taxon>Bergeyella</taxon>
    </lineage>
</organism>
<evidence type="ECO:0000256" key="1">
    <source>
        <dbReference type="SAM" id="Phobius"/>
    </source>
</evidence>
<gene>
    <name evidence="2" type="ORF">NCTC11661_02201</name>
</gene>
<dbReference type="InterPro" id="IPR057695">
    <property type="entry name" value="DUF7935"/>
</dbReference>
<feature type="transmembrane region" description="Helical" evidence="1">
    <location>
        <begin position="12"/>
        <end position="37"/>
    </location>
</feature>
<proteinExistence type="predicted"/>
<evidence type="ECO:0000313" key="2">
    <source>
        <dbReference type="EMBL" id="SUV53054.1"/>
    </source>
</evidence>
<sequence length="175" mass="20590">MAWLDSIVNSVYFPYIFTILLVLPFIVLLRQFVFSYIKMKNQELKMLTVKGNSGNKSQAYERLTLFLERIKPTSLVKRFDDSLQKEEFIFLCTKAIQEEFEYNASQQLYTTPKAWQEVLDAKNYVMQLLQDAGKGLSKEASLEEFKTVFLLQYVQDEEPIIQSIDYLRKEIILIT</sequence>
<keyword evidence="1" id="KW-0472">Membrane</keyword>
<evidence type="ECO:0000313" key="3">
    <source>
        <dbReference type="Proteomes" id="UP000255515"/>
    </source>
</evidence>
<dbReference type="EMBL" id="UFTJ01000003">
    <property type="protein sequence ID" value="SUV53054.1"/>
    <property type="molecule type" value="Genomic_DNA"/>
</dbReference>
<name>A0A380ZVM3_9FLAO</name>
<protein>
    <submittedName>
        <fullName evidence="2">Uncharacterized protein</fullName>
    </submittedName>
</protein>
<dbReference type="AlphaFoldDB" id="A0A380ZVM3"/>
<dbReference type="Pfam" id="PF25589">
    <property type="entry name" value="DUF7935"/>
    <property type="match status" value="1"/>
</dbReference>
<dbReference type="Proteomes" id="UP000255515">
    <property type="component" value="Unassembled WGS sequence"/>
</dbReference>
<accession>A0A380ZVM3</accession>
<dbReference type="RefSeq" id="WP_002687706.1">
    <property type="nucleotide sequence ID" value="NZ_UFTJ01000003.1"/>
</dbReference>
<keyword evidence="1" id="KW-1133">Transmembrane helix</keyword>